<evidence type="ECO:0008006" key="3">
    <source>
        <dbReference type="Google" id="ProtNLM"/>
    </source>
</evidence>
<keyword evidence="2" id="KW-1185">Reference proteome</keyword>
<dbReference type="RefSeq" id="WP_034242957.1">
    <property type="nucleotide sequence ID" value="NZ_AQRA01000006.1"/>
</dbReference>
<comment type="caution">
    <text evidence="1">The sequence shown here is derived from an EMBL/GenBank/DDBJ whole genome shotgun (WGS) entry which is preliminary data.</text>
</comment>
<evidence type="ECO:0000313" key="1">
    <source>
        <dbReference type="EMBL" id="EZH73177.1"/>
    </source>
</evidence>
<dbReference type="STRING" id="1317122.ATO12_19425"/>
<accession>A0A023BT42</accession>
<dbReference type="EMBL" id="AQRA01000006">
    <property type="protein sequence ID" value="EZH73177.1"/>
    <property type="molecule type" value="Genomic_DNA"/>
</dbReference>
<proteinExistence type="predicted"/>
<gene>
    <name evidence="1" type="ORF">ATO12_19425</name>
</gene>
<dbReference type="eggNOG" id="ENOG50338EV">
    <property type="taxonomic scope" value="Bacteria"/>
</dbReference>
<protein>
    <recommendedName>
        <fullName evidence="3">DUF4296 domain-containing protein</fullName>
    </recommendedName>
</protein>
<reference evidence="1 2" key="1">
    <citation type="submission" date="2014-04" db="EMBL/GenBank/DDBJ databases">
        <title>Aquimarina sp. 22II-S11-z7 Genome Sequencing.</title>
        <authorList>
            <person name="Lai Q."/>
        </authorList>
    </citation>
    <scope>NUCLEOTIDE SEQUENCE [LARGE SCALE GENOMIC DNA]</scope>
    <source>
        <strain evidence="1 2">22II-S11-z7</strain>
    </source>
</reference>
<dbReference type="AlphaFoldDB" id="A0A023BT42"/>
<organism evidence="1 2">
    <name type="scientific">Aquimarina atlantica</name>
    <dbReference type="NCBI Taxonomy" id="1317122"/>
    <lineage>
        <taxon>Bacteria</taxon>
        <taxon>Pseudomonadati</taxon>
        <taxon>Bacteroidota</taxon>
        <taxon>Flavobacteriia</taxon>
        <taxon>Flavobacteriales</taxon>
        <taxon>Flavobacteriaceae</taxon>
        <taxon>Aquimarina</taxon>
    </lineage>
</organism>
<sequence length="115" mass="13198">MKPLQLIIIALFITQWTNAQSIDTSKTRKKTVKKDNLLDMQANFLSGVFGENLDGKSNGKTINFLELLEKMDLPAEQKLEYKNLYYLQVKELTQKQKDSLGAAIEKKIIEAKKHQ</sequence>
<evidence type="ECO:0000313" key="2">
    <source>
        <dbReference type="Proteomes" id="UP000023541"/>
    </source>
</evidence>
<dbReference type="OrthoDB" id="1163371at2"/>
<name>A0A023BT42_9FLAO</name>
<dbReference type="Proteomes" id="UP000023541">
    <property type="component" value="Unassembled WGS sequence"/>
</dbReference>